<name>A0A128ESS9_9GAMM</name>
<keyword evidence="5" id="KW-1185">Reference proteome</keyword>
<dbReference type="Pfam" id="PF11907">
    <property type="entry name" value="DUF3427"/>
    <property type="match status" value="1"/>
</dbReference>
<dbReference type="Pfam" id="PF13020">
    <property type="entry name" value="NOV_C"/>
    <property type="match status" value="1"/>
</dbReference>
<dbReference type="EMBL" id="FIZX01000001">
    <property type="protein sequence ID" value="CZF77165.1"/>
    <property type="molecule type" value="Genomic_DNA"/>
</dbReference>
<dbReference type="InterPro" id="IPR021835">
    <property type="entry name" value="DUF3427"/>
</dbReference>
<organism evidence="4 5">
    <name type="scientific">Grimontia celer</name>
    <dbReference type="NCBI Taxonomy" id="1796497"/>
    <lineage>
        <taxon>Bacteria</taxon>
        <taxon>Pseudomonadati</taxon>
        <taxon>Pseudomonadota</taxon>
        <taxon>Gammaproteobacteria</taxon>
        <taxon>Vibrionales</taxon>
        <taxon>Vibrionaceae</taxon>
        <taxon>Grimontia</taxon>
    </lineage>
</organism>
<dbReference type="RefSeq" id="WP_062660540.1">
    <property type="nucleotide sequence ID" value="NZ_FIZX01000001.1"/>
</dbReference>
<evidence type="ECO:0000259" key="2">
    <source>
        <dbReference type="Pfam" id="PF13020"/>
    </source>
</evidence>
<protein>
    <submittedName>
        <fullName evidence="4">Uncharacterized protein</fullName>
    </submittedName>
</protein>
<accession>A0A128ESS9</accession>
<dbReference type="Pfam" id="PF26345">
    <property type="entry name" value="ScoMcrA_N"/>
    <property type="match status" value="1"/>
</dbReference>
<dbReference type="InterPro" id="IPR058807">
    <property type="entry name" value="ScoMcrA_N"/>
</dbReference>
<evidence type="ECO:0000313" key="5">
    <source>
        <dbReference type="Proteomes" id="UP000071641"/>
    </source>
</evidence>
<reference evidence="5" key="1">
    <citation type="submission" date="2016-02" db="EMBL/GenBank/DDBJ databases">
        <authorList>
            <person name="Rodrigo-Torres Lidia"/>
            <person name="Arahal R.David."/>
        </authorList>
    </citation>
    <scope>NUCLEOTIDE SEQUENCE [LARGE SCALE GENOMIC DNA]</scope>
    <source>
        <strain evidence="5">CECT 9029</strain>
    </source>
</reference>
<feature type="domain" description="DUF3427" evidence="1">
    <location>
        <begin position="113"/>
        <end position="247"/>
    </location>
</feature>
<proteinExistence type="predicted"/>
<feature type="domain" description="ScoMcrA-like N-terminal head" evidence="3">
    <location>
        <begin position="43"/>
        <end position="101"/>
    </location>
</feature>
<sequence length="440" mass="50382">MNSIEFDKAGRIKKLNTLAKPLNTNHIESACRLFNDKQGDIESYAPSKDYDLIVHSRPYPPKAIFGLAMSELLNIEVSSKHFTGGEKSPCFKVLRKLGYEVIAKERDTENVTLELYGQYNREEVCKVFAPEAKFTKGAGSWGLSGIVSNASKEGDFVFFVTLEPSQSNTYEDFITDDGKLIWWSQNQHTSESSVIKQLIAHDDKTNTIHLFLRANKEDDYTYLGHLLFDNWDATTSEPVNINWQFESWPIPSRIQRRIAFETHSNTPTFASLNPDKTVIKEVPIDGNLSTPYSESGRKRKAAQVDWAERDKRNRELGDIGERIVLEMERKHLVSSGKPELAERIQHMALINPNAGYDILSFEPDGTEKFIEVKTTEGRQNTQFFISDNEVSISRDAPEKYWLYRLYNLNRTENTADYYKRKGAIDELFDLKPTSYTASLK</sequence>
<dbReference type="AlphaFoldDB" id="A0A128ESS9"/>
<dbReference type="Proteomes" id="UP000071641">
    <property type="component" value="Unassembled WGS sequence"/>
</dbReference>
<evidence type="ECO:0000313" key="4">
    <source>
        <dbReference type="EMBL" id="CZF77165.1"/>
    </source>
</evidence>
<dbReference type="OrthoDB" id="9802640at2"/>
<feature type="domain" description="Protein NO VEIN C-terminal" evidence="2">
    <location>
        <begin position="320"/>
        <end position="412"/>
    </location>
</feature>
<evidence type="ECO:0000259" key="3">
    <source>
        <dbReference type="Pfam" id="PF26345"/>
    </source>
</evidence>
<evidence type="ECO:0000259" key="1">
    <source>
        <dbReference type="Pfam" id="PF11907"/>
    </source>
</evidence>
<gene>
    <name evidence="4" type="ORF">GCE9029_00047</name>
</gene>
<dbReference type="InterPro" id="IPR024975">
    <property type="entry name" value="NOV_C"/>
</dbReference>